<evidence type="ECO:0000313" key="3">
    <source>
        <dbReference type="Proteomes" id="UP000283433"/>
    </source>
</evidence>
<organism evidence="2 3">
    <name type="scientific">Pelobium manganitolerans</name>
    <dbReference type="NCBI Taxonomy" id="1842495"/>
    <lineage>
        <taxon>Bacteria</taxon>
        <taxon>Pseudomonadati</taxon>
        <taxon>Bacteroidota</taxon>
        <taxon>Sphingobacteriia</taxon>
        <taxon>Sphingobacteriales</taxon>
        <taxon>Sphingobacteriaceae</taxon>
        <taxon>Pelobium</taxon>
    </lineage>
</organism>
<dbReference type="PROSITE" id="PS51186">
    <property type="entry name" value="GNAT"/>
    <property type="match status" value="1"/>
</dbReference>
<dbReference type="EMBL" id="MBTA01000006">
    <property type="protein sequence ID" value="RKD17987.1"/>
    <property type="molecule type" value="Genomic_DNA"/>
</dbReference>
<dbReference type="OrthoDB" id="1450704at2"/>
<keyword evidence="3" id="KW-1185">Reference proteome</keyword>
<reference evidence="2 3" key="1">
    <citation type="submission" date="2016-07" db="EMBL/GenBank/DDBJ databases">
        <title>Genome of Pelobium manganitolerans.</title>
        <authorList>
            <person name="Wu S."/>
            <person name="Wang G."/>
        </authorList>
    </citation>
    <scope>NUCLEOTIDE SEQUENCE [LARGE SCALE GENOMIC DNA]</scope>
    <source>
        <strain evidence="2 3">YS-25</strain>
    </source>
</reference>
<gene>
    <name evidence="2" type="ORF">BCY91_16210</name>
</gene>
<dbReference type="AlphaFoldDB" id="A0A419S8S2"/>
<protein>
    <recommendedName>
        <fullName evidence="1">N-acetyltransferase domain-containing protein</fullName>
    </recommendedName>
</protein>
<dbReference type="Gene3D" id="3.40.630.30">
    <property type="match status" value="1"/>
</dbReference>
<dbReference type="RefSeq" id="WP_120181057.1">
    <property type="nucleotide sequence ID" value="NZ_MBTA01000006.1"/>
</dbReference>
<dbReference type="Pfam" id="PF13508">
    <property type="entry name" value="Acetyltransf_7"/>
    <property type="match status" value="1"/>
</dbReference>
<dbReference type="GO" id="GO:0016747">
    <property type="term" value="F:acyltransferase activity, transferring groups other than amino-acyl groups"/>
    <property type="evidence" value="ECO:0007669"/>
    <property type="project" value="InterPro"/>
</dbReference>
<dbReference type="InterPro" id="IPR016181">
    <property type="entry name" value="Acyl_CoA_acyltransferase"/>
</dbReference>
<dbReference type="Proteomes" id="UP000283433">
    <property type="component" value="Unassembled WGS sequence"/>
</dbReference>
<accession>A0A419S8S2</accession>
<proteinExistence type="predicted"/>
<evidence type="ECO:0000259" key="1">
    <source>
        <dbReference type="PROSITE" id="PS51186"/>
    </source>
</evidence>
<sequence length="162" mass="18571">MAEIKYQLIQANDDKHIAIIADWYLKEWNIPIATTIDKTRNLSGAYHEFQVLMMLDDEPIATGGIYQHVGLLDKVPRLGVYKNWLALVYTKPDYRGQGLGTLICKYIAAHAKQQLGLTEMHLFTHTAARLYQRLGWQQMERLALGGKDIVVMKKQLEESDLL</sequence>
<dbReference type="SUPFAM" id="SSF55729">
    <property type="entry name" value="Acyl-CoA N-acyltransferases (Nat)"/>
    <property type="match status" value="1"/>
</dbReference>
<evidence type="ECO:0000313" key="2">
    <source>
        <dbReference type="EMBL" id="RKD17987.1"/>
    </source>
</evidence>
<name>A0A419S8S2_9SPHI</name>
<feature type="domain" description="N-acetyltransferase" evidence="1">
    <location>
        <begin position="7"/>
        <end position="157"/>
    </location>
</feature>
<dbReference type="InterPro" id="IPR000182">
    <property type="entry name" value="GNAT_dom"/>
</dbReference>
<comment type="caution">
    <text evidence="2">The sequence shown here is derived from an EMBL/GenBank/DDBJ whole genome shotgun (WGS) entry which is preliminary data.</text>
</comment>
<dbReference type="CDD" id="cd04301">
    <property type="entry name" value="NAT_SF"/>
    <property type="match status" value="1"/>
</dbReference>